<dbReference type="KEGG" id="pspw:BJG93_27265"/>
<evidence type="ECO:0000313" key="3">
    <source>
        <dbReference type="Proteomes" id="UP000179860"/>
    </source>
</evidence>
<dbReference type="EMBL" id="CP017562">
    <property type="protein sequence ID" value="APA88971.2"/>
    <property type="molecule type" value="Genomic_DNA"/>
</dbReference>
<protein>
    <recommendedName>
        <fullName evidence="1">ApeA N-terminal domain-containing protein</fullName>
    </recommendedName>
</protein>
<dbReference type="OrthoDB" id="9046428at2"/>
<dbReference type="Pfam" id="PF18862">
    <property type="entry name" value="ApeA_NTD1"/>
    <property type="match status" value="1"/>
</dbReference>
<dbReference type="InterPro" id="IPR041223">
    <property type="entry name" value="ApeA_NTD"/>
</dbReference>
<evidence type="ECO:0000259" key="1">
    <source>
        <dbReference type="Pfam" id="PF18862"/>
    </source>
</evidence>
<feature type="domain" description="ApeA N-terminal" evidence="1">
    <location>
        <begin position="35"/>
        <end position="254"/>
    </location>
</feature>
<keyword evidence="3" id="KW-1185">Reference proteome</keyword>
<sequence length="556" mass="63311">MFTEEHKHAVEFHHDELGSLGEGKLSFGCGRQVSGQLPLTSPIPHSDTAYSLGVVHAIADNGKTYTLHGCKAYGLTIYADYLIAGKVSDPQFQSVSIRYCDISEWFLQWRRIKGNVGEELTWIELPQQISVMFMEGRREFNLTTEYEGDVTSSGEDHVIHEHIEFALMQTGGTLTLDDARNKAMEIACLLSILIAHPVSIVNMHVEIADTKRFHRLYFPTFQPVPRDTSDSEFVHSCFTQKHLLDGHWQVIIQNYYRSPHRAIRWTRLAGMQRYDGFWEYKVLGYISLLDSYVSHHAGRGGGSLTPPSQEKMSRIRDELGRLSSRLDQVASDKILDVISQTFSFSREPRFPEKYQAAIAATDGDIVKIVNIRERDFRLIKRVRDKVAHGEDIGLEDGDLDQIGTLVSRIELLLTYWAYLDFGLSKAEFLEGLSNPRCRLRRYAQIDEKHLARVARTAEFFEVPSATFRALSSRKGLGAFACFLEGPGRQIAFADHFWQKQKDWHNARHTGMFTAEQIFGVKATAVRHVPHLFIECGDDSLEFHGVHIFDSSRLEPS</sequence>
<dbReference type="AlphaFoldDB" id="A0A1I9YRZ2"/>
<dbReference type="STRING" id="754502.BJG93_27265"/>
<dbReference type="RefSeq" id="WP_154671772.1">
    <property type="nucleotide sequence ID" value="NZ_CP017562.2"/>
</dbReference>
<gene>
    <name evidence="2" type="ORF">BJG93_27265</name>
</gene>
<organism evidence="2 3">
    <name type="scientific">Paraburkholderia sprentiae WSM5005</name>
    <dbReference type="NCBI Taxonomy" id="754502"/>
    <lineage>
        <taxon>Bacteria</taxon>
        <taxon>Pseudomonadati</taxon>
        <taxon>Pseudomonadota</taxon>
        <taxon>Betaproteobacteria</taxon>
        <taxon>Burkholderiales</taxon>
        <taxon>Burkholderiaceae</taxon>
        <taxon>Paraburkholderia</taxon>
    </lineage>
</organism>
<reference evidence="2" key="1">
    <citation type="submission" date="2016-09" db="EMBL/GenBank/DDBJ databases">
        <title>The Complete Genome of Burkholderia sprentiae wsm5005.</title>
        <authorList>
            <person name="De Meyer S."/>
            <person name="Wang P."/>
            <person name="Terpolilli J."/>
        </authorList>
    </citation>
    <scope>NUCLEOTIDE SEQUENCE [LARGE SCALE GENOMIC DNA]</scope>
    <source>
        <strain evidence="2">WSM5005</strain>
    </source>
</reference>
<reference evidence="2" key="2">
    <citation type="submission" date="2021-06" db="EMBL/GenBank/DDBJ databases">
        <authorList>
            <person name="Rogers T.H."/>
            <person name="Ramsay J.P."/>
            <person name="Wang P."/>
            <person name="Terpolilli J."/>
        </authorList>
    </citation>
    <scope>NUCLEOTIDE SEQUENCE [LARGE SCALE GENOMIC DNA]</scope>
    <source>
        <strain evidence="2">WSM5005</strain>
    </source>
</reference>
<name>A0A1I9YRZ2_9BURK</name>
<accession>A0A1I9YRZ2</accession>
<proteinExistence type="predicted"/>
<dbReference type="Proteomes" id="UP000179860">
    <property type="component" value="Chromosome 2"/>
</dbReference>
<evidence type="ECO:0000313" key="2">
    <source>
        <dbReference type="EMBL" id="APA88971.2"/>
    </source>
</evidence>